<evidence type="ECO:0000313" key="2">
    <source>
        <dbReference type="EMBL" id="TDD33596.1"/>
    </source>
</evidence>
<evidence type="ECO:0000313" key="3">
    <source>
        <dbReference type="Proteomes" id="UP000295302"/>
    </source>
</evidence>
<sequence length="200" mass="21129">MRLSHVQFAGATSTLSAVAQSPSCWPLGGHIALALASRGVVRWATALAPVGSWTRPELLYCQTVLRSGAVAGDPLLRGLSAGRQEWDADLPGPLAAAVDSCRPVGCRWCIRRGWRAGAVAASSRALAEFTGFEPTLESFCGVMPPAPPKPPIGRGPWIAAQVPARMRHQVQRTEQKRPSSGITSPPAIADRCSTRAFLAA</sequence>
<reference evidence="2 3" key="1">
    <citation type="submission" date="2019-03" db="EMBL/GenBank/DDBJ databases">
        <title>Draft genome sequences of novel Actinobacteria.</title>
        <authorList>
            <person name="Sahin N."/>
            <person name="Ay H."/>
            <person name="Saygin H."/>
        </authorList>
    </citation>
    <scope>NUCLEOTIDE SEQUENCE [LARGE SCALE GENOMIC DNA]</scope>
    <source>
        <strain evidence="2 3">CH32</strain>
    </source>
</reference>
<proteinExistence type="predicted"/>
<organism evidence="2 3">
    <name type="scientific">Nonomuraea terrae</name>
    <dbReference type="NCBI Taxonomy" id="2530383"/>
    <lineage>
        <taxon>Bacteria</taxon>
        <taxon>Bacillati</taxon>
        <taxon>Actinomycetota</taxon>
        <taxon>Actinomycetes</taxon>
        <taxon>Streptosporangiales</taxon>
        <taxon>Streptosporangiaceae</taxon>
        <taxon>Nonomuraea</taxon>
    </lineage>
</organism>
<comment type="caution">
    <text evidence="2">The sequence shown here is derived from an EMBL/GenBank/DDBJ whole genome shotgun (WGS) entry which is preliminary data.</text>
</comment>
<evidence type="ECO:0000256" key="1">
    <source>
        <dbReference type="SAM" id="MobiDB-lite"/>
    </source>
</evidence>
<keyword evidence="3" id="KW-1185">Reference proteome</keyword>
<dbReference type="RefSeq" id="WP_132622133.1">
    <property type="nucleotide sequence ID" value="NZ_SMKQ01000254.1"/>
</dbReference>
<protein>
    <submittedName>
        <fullName evidence="2">Uncharacterized protein</fullName>
    </submittedName>
</protein>
<feature type="region of interest" description="Disordered" evidence="1">
    <location>
        <begin position="168"/>
        <end position="187"/>
    </location>
</feature>
<accession>A0A4R4XQU8</accession>
<dbReference type="EMBL" id="SMKQ01000254">
    <property type="protein sequence ID" value="TDD33596.1"/>
    <property type="molecule type" value="Genomic_DNA"/>
</dbReference>
<dbReference type="AlphaFoldDB" id="A0A4R4XQU8"/>
<dbReference type="Proteomes" id="UP000295302">
    <property type="component" value="Unassembled WGS sequence"/>
</dbReference>
<gene>
    <name evidence="2" type="ORF">E1286_42035</name>
</gene>
<name>A0A4R4XQU8_9ACTN</name>
<dbReference type="OrthoDB" id="27092at2"/>